<evidence type="ECO:0000256" key="5">
    <source>
        <dbReference type="ARBA" id="ARBA00022843"/>
    </source>
</evidence>
<gene>
    <name evidence="20" type="ORF">MCOR_6387</name>
</gene>
<evidence type="ECO:0000256" key="7">
    <source>
        <dbReference type="ARBA" id="ARBA00023015"/>
    </source>
</evidence>
<keyword evidence="3" id="KW-0227">DNA damage</keyword>
<evidence type="ECO:0000256" key="3">
    <source>
        <dbReference type="ARBA" id="ARBA00022763"/>
    </source>
</evidence>
<evidence type="ECO:0000256" key="8">
    <source>
        <dbReference type="ARBA" id="ARBA00023159"/>
    </source>
</evidence>
<keyword evidence="5" id="KW-0832">Ubl conjugation</keyword>
<comment type="subcellular location">
    <subcellularLocation>
        <location evidence="1">Nucleus</location>
    </subcellularLocation>
</comment>
<dbReference type="OrthoDB" id="565731at2759"/>
<dbReference type="EC" id="3.2.2.29" evidence="15"/>
<keyword evidence="6" id="KW-0156">Chromatin regulator</keyword>
<dbReference type="GO" id="GO:0003677">
    <property type="term" value="F:DNA binding"/>
    <property type="evidence" value="ECO:0007669"/>
    <property type="project" value="UniProtKB-ARBA"/>
</dbReference>
<evidence type="ECO:0000256" key="17">
    <source>
        <dbReference type="ARBA" id="ARBA00083221"/>
    </source>
</evidence>
<feature type="domain" description="Uracil-DNA glycosylase-like" evidence="19">
    <location>
        <begin position="77"/>
        <end position="220"/>
    </location>
</feature>
<feature type="compositionally biased region" description="Polar residues" evidence="18">
    <location>
        <begin position="442"/>
        <end position="487"/>
    </location>
</feature>
<evidence type="ECO:0000256" key="2">
    <source>
        <dbReference type="ARBA" id="ARBA00022499"/>
    </source>
</evidence>
<dbReference type="GO" id="GO:0040029">
    <property type="term" value="P:epigenetic regulation of gene expression"/>
    <property type="evidence" value="ECO:0007669"/>
    <property type="project" value="UniProtKB-ARBA"/>
</dbReference>
<keyword evidence="11" id="KW-0539">Nucleus</keyword>
<feature type="compositionally biased region" description="Basic and acidic residues" evidence="18">
    <location>
        <begin position="562"/>
        <end position="571"/>
    </location>
</feature>
<dbReference type="GO" id="GO:0032183">
    <property type="term" value="F:SUMO binding"/>
    <property type="evidence" value="ECO:0007669"/>
    <property type="project" value="UniProtKB-ARBA"/>
</dbReference>
<comment type="similarity">
    <text evidence="13">Belongs to the uracil-DNA glycosylase (UDG) superfamily. TDG/mug family.</text>
</comment>
<evidence type="ECO:0000256" key="14">
    <source>
        <dbReference type="ARBA" id="ARBA00064519"/>
    </source>
</evidence>
<evidence type="ECO:0000256" key="9">
    <source>
        <dbReference type="ARBA" id="ARBA00023163"/>
    </source>
</evidence>
<dbReference type="FunFam" id="3.40.470.10:FF:000002">
    <property type="entry name" value="G/T mismatch-specific thymine DNA glycosylase"/>
    <property type="match status" value="1"/>
</dbReference>
<evidence type="ECO:0000313" key="21">
    <source>
        <dbReference type="Proteomes" id="UP000507470"/>
    </source>
</evidence>
<dbReference type="InterPro" id="IPR036895">
    <property type="entry name" value="Uracil-DNA_glycosylase-like_sf"/>
</dbReference>
<dbReference type="GO" id="GO:0141016">
    <property type="term" value="F:G/T mismatch-specific thymine-DNA glycosylase activity"/>
    <property type="evidence" value="ECO:0007669"/>
    <property type="project" value="UniProtKB-EC"/>
</dbReference>
<reference evidence="20 21" key="1">
    <citation type="submission" date="2020-06" db="EMBL/GenBank/DDBJ databases">
        <authorList>
            <person name="Li R."/>
            <person name="Bekaert M."/>
        </authorList>
    </citation>
    <scope>NUCLEOTIDE SEQUENCE [LARGE SCALE GENOMIC DNA]</scope>
    <source>
        <strain evidence="21">wild</strain>
    </source>
</reference>
<keyword evidence="7" id="KW-0805">Transcription regulation</keyword>
<keyword evidence="20" id="KW-0326">Glycosidase</keyword>
<feature type="region of interest" description="Disordered" evidence="18">
    <location>
        <begin position="24"/>
        <end position="60"/>
    </location>
</feature>
<keyword evidence="2" id="KW-1017">Isopeptide bond</keyword>
<dbReference type="EMBL" id="CACVKT020001208">
    <property type="protein sequence ID" value="CAC5365887.1"/>
    <property type="molecule type" value="Genomic_DNA"/>
</dbReference>
<feature type="compositionally biased region" description="Polar residues" evidence="18">
    <location>
        <begin position="521"/>
        <end position="557"/>
    </location>
</feature>
<evidence type="ECO:0000256" key="16">
    <source>
        <dbReference type="ARBA" id="ARBA00071248"/>
    </source>
</evidence>
<feature type="compositionally biased region" description="Basic residues" evidence="18">
    <location>
        <begin position="33"/>
        <end position="43"/>
    </location>
</feature>
<keyword evidence="4 20" id="KW-0378">Hydrolase</keyword>
<dbReference type="GO" id="GO:0005654">
    <property type="term" value="C:nucleoplasm"/>
    <property type="evidence" value="ECO:0007669"/>
    <property type="project" value="UniProtKB-ARBA"/>
</dbReference>
<evidence type="ECO:0000256" key="15">
    <source>
        <dbReference type="ARBA" id="ARBA00066769"/>
    </source>
</evidence>
<comment type="subunit">
    <text evidence="14">Homodimer. Interacts with AICDA and GADD45A.</text>
</comment>
<dbReference type="SUPFAM" id="SSF52141">
    <property type="entry name" value="Uracil-DNA glycosylase-like"/>
    <property type="match status" value="1"/>
</dbReference>
<evidence type="ECO:0000259" key="19">
    <source>
        <dbReference type="Pfam" id="PF03167"/>
    </source>
</evidence>
<evidence type="ECO:0000256" key="6">
    <source>
        <dbReference type="ARBA" id="ARBA00022853"/>
    </source>
</evidence>
<organism evidence="20 21">
    <name type="scientific">Mytilus coruscus</name>
    <name type="common">Sea mussel</name>
    <dbReference type="NCBI Taxonomy" id="42192"/>
    <lineage>
        <taxon>Eukaryota</taxon>
        <taxon>Metazoa</taxon>
        <taxon>Spiralia</taxon>
        <taxon>Lophotrochozoa</taxon>
        <taxon>Mollusca</taxon>
        <taxon>Bivalvia</taxon>
        <taxon>Autobranchia</taxon>
        <taxon>Pteriomorphia</taxon>
        <taxon>Mytilida</taxon>
        <taxon>Mytiloidea</taxon>
        <taxon>Mytilidae</taxon>
        <taxon>Mytilinae</taxon>
        <taxon>Mytilus</taxon>
    </lineage>
</organism>
<evidence type="ECO:0000256" key="10">
    <source>
        <dbReference type="ARBA" id="ARBA00023204"/>
    </source>
</evidence>
<keyword evidence="8" id="KW-0010">Activator</keyword>
<comment type="catalytic activity">
    <reaction evidence="12">
        <text>Hydrolyzes mismatched double-stranded DNA and polynucleotides, releasing free thymine.</text>
        <dbReference type="EC" id="3.2.2.29"/>
    </reaction>
</comment>
<keyword evidence="10" id="KW-0234">DNA repair</keyword>
<dbReference type="Pfam" id="PF03167">
    <property type="entry name" value="UDG"/>
    <property type="match status" value="1"/>
</dbReference>
<keyword evidence="21" id="KW-1185">Reference proteome</keyword>
<evidence type="ECO:0000256" key="11">
    <source>
        <dbReference type="ARBA" id="ARBA00023242"/>
    </source>
</evidence>
<evidence type="ECO:0000256" key="1">
    <source>
        <dbReference type="ARBA" id="ARBA00004123"/>
    </source>
</evidence>
<dbReference type="Proteomes" id="UP000507470">
    <property type="component" value="Unassembled WGS sequence"/>
</dbReference>
<accession>A0A6J8ADY7</accession>
<dbReference type="Gene3D" id="3.40.470.10">
    <property type="entry name" value="Uracil-DNA glycosylase-like domain"/>
    <property type="match status" value="1"/>
</dbReference>
<feature type="region of interest" description="Disordered" evidence="18">
    <location>
        <begin position="432"/>
        <end position="581"/>
    </location>
</feature>
<name>A0A6J8ADY7_MYTCO</name>
<dbReference type="GO" id="GO:0004844">
    <property type="term" value="F:uracil DNA N-glycosylase activity"/>
    <property type="evidence" value="ECO:0007669"/>
    <property type="project" value="TreeGrafter"/>
</dbReference>
<evidence type="ECO:0000256" key="4">
    <source>
        <dbReference type="ARBA" id="ARBA00022801"/>
    </source>
</evidence>
<proteinExistence type="inferred from homology"/>
<dbReference type="PANTHER" id="PTHR12159:SF9">
    <property type="entry name" value="G_T MISMATCH-SPECIFIC THYMINE DNA GLYCOSYLASE"/>
    <property type="match status" value="1"/>
</dbReference>
<protein>
    <recommendedName>
        <fullName evidence="16">G/T mismatch-specific thymine DNA glycosylase</fullName>
        <ecNumber evidence="15">3.2.2.29</ecNumber>
    </recommendedName>
    <alternativeName>
        <fullName evidence="17">Thymine-DNA glycosylase</fullName>
    </alternativeName>
</protein>
<evidence type="ECO:0000256" key="12">
    <source>
        <dbReference type="ARBA" id="ARBA00052915"/>
    </source>
</evidence>
<dbReference type="InterPro" id="IPR015637">
    <property type="entry name" value="MUG/TDG"/>
</dbReference>
<feature type="compositionally biased region" description="Low complexity" evidence="18">
    <location>
        <begin position="494"/>
        <end position="506"/>
    </location>
</feature>
<evidence type="ECO:0000256" key="13">
    <source>
        <dbReference type="ARBA" id="ARBA00061261"/>
    </source>
</evidence>
<dbReference type="InterPro" id="IPR005122">
    <property type="entry name" value="Uracil-DNA_glycosylase-like"/>
</dbReference>
<dbReference type="GO" id="GO:0006285">
    <property type="term" value="P:base-excision repair, AP site formation"/>
    <property type="evidence" value="ECO:0007669"/>
    <property type="project" value="InterPro"/>
</dbReference>
<evidence type="ECO:0000256" key="18">
    <source>
        <dbReference type="SAM" id="MobiDB-lite"/>
    </source>
</evidence>
<dbReference type="CDD" id="cd10028">
    <property type="entry name" value="UDG-F2_TDG_MUG"/>
    <property type="match status" value="1"/>
</dbReference>
<dbReference type="AlphaFoldDB" id="A0A6J8ADY7"/>
<evidence type="ECO:0000313" key="20">
    <source>
        <dbReference type="EMBL" id="CAC5365887.1"/>
    </source>
</evidence>
<sequence length="581" mass="64715">MSSQADTMFQLPVDFPNIKAEIKQEYAGDPAPAKKRGRKKGSKNQKQTTITDSMPVRKKRDRFNGMPEEEVVKRVLPDHLAPDLDIVIVGINPGLCAAYVGHHYAGPGNHFWKCMFLSGLIPEPLTANDDYKLLNHGIGFTNIVERTTRGSADLSRKEIKEGAQKLTEKLQKYKPKIAVFNGKGIYEVFLGHKNFAIGKQPDLLAGTETTVYVMPSSSARCSQLPRAVDKVPFYASLKKLRDYLRGDLKELDDSEVCFPDLELKVVKREPKQEIKEEAADSCAMQSPAYPQNCDSGYPSTNMHIKQEPSCNSQSQYGMPGNANCSQMQSPYFNSNYSSGQNGNSQYPMMYNSEGNNSQNFQMVQSNMGDNSFHMSQMMMQGQSQNFQMFQGAMQSSFSGDNTGHSFSYQQSLQANGMKSQSTGQVMVQSSFQSQGHPFHSGAHNSQLSSSYQQGTISQGNYMNFPNQHQQNFAQGNFDQNPQPSSGDVTFMGFSQSQQQGQSNYSQPASNFVKQEPADYNDPQTGSCNGQKQIDSSQRNDMMNFQSHQGQGYMSQNDVPPMHIKEEPKDFGDFTNGSCQSR</sequence>
<keyword evidence="9" id="KW-0804">Transcription</keyword>
<dbReference type="PANTHER" id="PTHR12159">
    <property type="entry name" value="G/T AND G/U MISMATCH-SPECIFIC DNA GLYCOSYLASE"/>
    <property type="match status" value="1"/>
</dbReference>